<dbReference type="InterPro" id="IPR004013">
    <property type="entry name" value="PHP_dom"/>
</dbReference>
<dbReference type="PANTHER" id="PTHR42924">
    <property type="entry name" value="EXONUCLEASE"/>
    <property type="match status" value="1"/>
</dbReference>
<accession>A0AAV3T2E5</accession>
<organism evidence="2 3">
    <name type="scientific">Salarchaeum japonicum</name>
    <dbReference type="NCBI Taxonomy" id="555573"/>
    <lineage>
        <taxon>Archaea</taxon>
        <taxon>Methanobacteriati</taxon>
        <taxon>Methanobacteriota</taxon>
        <taxon>Stenosarchaea group</taxon>
        <taxon>Halobacteria</taxon>
        <taxon>Halobacteriales</taxon>
        <taxon>Halobacteriaceae</taxon>
    </lineage>
</organism>
<gene>
    <name evidence="2" type="ORF">GCM10009019_11390</name>
</gene>
<dbReference type="InterPro" id="IPR052018">
    <property type="entry name" value="PHP_domain"/>
</dbReference>
<comment type="caution">
    <text evidence="2">The sequence shown here is derived from an EMBL/GenBank/DDBJ whole genome shotgun (WGS) entry which is preliminary data.</text>
</comment>
<name>A0AAV3T2E5_9EURY</name>
<dbReference type="InterPro" id="IPR016195">
    <property type="entry name" value="Pol/histidinol_Pase-like"/>
</dbReference>
<keyword evidence="3" id="KW-1185">Reference proteome</keyword>
<proteinExistence type="predicted"/>
<dbReference type="Pfam" id="PF02811">
    <property type="entry name" value="PHP"/>
    <property type="match status" value="1"/>
</dbReference>
<reference evidence="2 3" key="1">
    <citation type="journal article" date="2019" name="Int. J. Syst. Evol. Microbiol.">
        <title>The Global Catalogue of Microorganisms (GCM) 10K type strain sequencing project: providing services to taxonomists for standard genome sequencing and annotation.</title>
        <authorList>
            <consortium name="The Broad Institute Genomics Platform"/>
            <consortium name="The Broad Institute Genome Sequencing Center for Infectious Disease"/>
            <person name="Wu L."/>
            <person name="Ma J."/>
        </authorList>
    </citation>
    <scope>NUCLEOTIDE SEQUENCE [LARGE SCALE GENOMIC DNA]</scope>
    <source>
        <strain evidence="2 3">JCM 16327</strain>
    </source>
</reference>
<dbReference type="SUPFAM" id="SSF89550">
    <property type="entry name" value="PHP domain-like"/>
    <property type="match status" value="1"/>
</dbReference>
<dbReference type="PANTHER" id="PTHR42924:SF18">
    <property type="entry name" value="POLYMERASE_HISTIDINOL PHOSPHATASE N-TERMINAL DOMAIN-CONTAINING PROTEIN"/>
    <property type="match status" value="1"/>
</dbReference>
<dbReference type="SMART" id="SM00481">
    <property type="entry name" value="POLIIIAc"/>
    <property type="match status" value="1"/>
</dbReference>
<dbReference type="Gene3D" id="1.10.150.650">
    <property type="match status" value="1"/>
</dbReference>
<evidence type="ECO:0000259" key="1">
    <source>
        <dbReference type="SMART" id="SM00481"/>
    </source>
</evidence>
<sequence>MVHADLHVHTTRSDGTFEPGEVAPAAADAGLEAVAITDHDRVQPDLPPVTTRAGVELIHGIELRVETPDEQIDLLGYGVTPTDALTAELDRLQRDRETRGRRIIENVESHLDIDLDLDAREGIGRPHIARAVVAHPDTRYDDVSGVFDDLIGDDEPCYVARDVTGYDEGVRLLRDACGVVGLAHPLRYDHPDAALARASDLDAVELHYPYDRPVGQHPTDAGFDRVRDTIDEHDLLATGGTDAHGTELAKAGVSEAEYDRLRDRL</sequence>
<dbReference type="EMBL" id="BAAADU010000002">
    <property type="protein sequence ID" value="GAA0650297.1"/>
    <property type="molecule type" value="Genomic_DNA"/>
</dbReference>
<dbReference type="InterPro" id="IPR003141">
    <property type="entry name" value="Pol/His_phosphatase_N"/>
</dbReference>
<feature type="domain" description="Polymerase/histidinol phosphatase N-terminal" evidence="1">
    <location>
        <begin position="4"/>
        <end position="67"/>
    </location>
</feature>
<protein>
    <submittedName>
        <fullName evidence="2">PHP domain-containing protein</fullName>
    </submittedName>
</protein>
<dbReference type="RefSeq" id="WP_227261159.1">
    <property type="nucleotide sequence ID" value="NZ_BAAADU010000002.1"/>
</dbReference>
<dbReference type="AlphaFoldDB" id="A0AAV3T2E5"/>
<evidence type="ECO:0000313" key="3">
    <source>
        <dbReference type="Proteomes" id="UP001500194"/>
    </source>
</evidence>
<dbReference type="GO" id="GO:0035312">
    <property type="term" value="F:5'-3' DNA exonuclease activity"/>
    <property type="evidence" value="ECO:0007669"/>
    <property type="project" value="TreeGrafter"/>
</dbReference>
<dbReference type="GeneID" id="68571734"/>
<dbReference type="GO" id="GO:0004534">
    <property type="term" value="F:5'-3' RNA exonuclease activity"/>
    <property type="evidence" value="ECO:0007669"/>
    <property type="project" value="TreeGrafter"/>
</dbReference>
<dbReference type="Gene3D" id="3.20.20.140">
    <property type="entry name" value="Metal-dependent hydrolases"/>
    <property type="match status" value="1"/>
</dbReference>
<dbReference type="Proteomes" id="UP001500194">
    <property type="component" value="Unassembled WGS sequence"/>
</dbReference>
<evidence type="ECO:0000313" key="2">
    <source>
        <dbReference type="EMBL" id="GAA0650297.1"/>
    </source>
</evidence>